<evidence type="ECO:0000313" key="3">
    <source>
        <dbReference type="Proteomes" id="UP001595190"/>
    </source>
</evidence>
<reference evidence="2 3" key="1">
    <citation type="submission" date="2024-09" db="EMBL/GenBank/DDBJ databases">
        <title>Description of Labrys sedimenti sp. nov., isolated from a diclofenac-degrading enrichment culture, and genome-based reclassification of Labrys portucalensis as a later heterotypic synonym of Labrys neptuniae.</title>
        <authorList>
            <person name="Tancsics A."/>
            <person name="Csepanyi A."/>
        </authorList>
    </citation>
    <scope>NUCLEOTIDE SEQUENCE [LARGE SCALE GENOMIC DNA]</scope>
    <source>
        <strain evidence="2 3">LMG 23412</strain>
    </source>
</reference>
<comment type="caution">
    <text evidence="2">The sequence shown here is derived from an EMBL/GenBank/DDBJ whole genome shotgun (WGS) entry which is preliminary data.</text>
</comment>
<proteinExistence type="predicted"/>
<dbReference type="Proteomes" id="UP001595190">
    <property type="component" value="Unassembled WGS sequence"/>
</dbReference>
<dbReference type="RefSeq" id="WP_394315476.1">
    <property type="nucleotide sequence ID" value="NZ_JBHGPK010000049.1"/>
</dbReference>
<organism evidence="2 3">
    <name type="scientific">Labrys neptuniae</name>
    <dbReference type="NCBI Taxonomy" id="376174"/>
    <lineage>
        <taxon>Bacteria</taxon>
        <taxon>Pseudomonadati</taxon>
        <taxon>Pseudomonadota</taxon>
        <taxon>Alphaproteobacteria</taxon>
        <taxon>Hyphomicrobiales</taxon>
        <taxon>Xanthobacteraceae</taxon>
        <taxon>Labrys</taxon>
    </lineage>
</organism>
<dbReference type="EMBL" id="JBHGPK010000049">
    <property type="protein sequence ID" value="MFC2254875.1"/>
    <property type="molecule type" value="Genomic_DNA"/>
</dbReference>
<dbReference type="InterPro" id="IPR006949">
    <property type="entry name" value="Barrel_Baseplate_J-like"/>
</dbReference>
<accession>A0ABV6ZRR5</accession>
<gene>
    <name evidence="2" type="ORF">ACETRX_35135</name>
</gene>
<feature type="domain" description="Baseplate protein J-like barrel" evidence="1">
    <location>
        <begin position="115"/>
        <end position="200"/>
    </location>
</feature>
<protein>
    <submittedName>
        <fullName evidence="2">Baseplate J/gp47 family protein</fullName>
    </submittedName>
</protein>
<name>A0ABV6ZRR5_9HYPH</name>
<sequence length="227" mass="24052">MTSEAPARRRDDPGPYSLDALRALPKPALFSRDAAALKVRYIVWFEQASGRALYPMQVEMLLIETLAYAMSILGEEAQMTVEQHLVALATVGLDQLGANRSAPRLPASKARVTMRFSLTTVRQEAVTIPEQNRVNAGSAGLVFLTLTPAVIPAGALWADVTAEASLEGVAGNGLQPGHLTSMLDPVAGVVAANVTTSEGGADIEDLDQWRLRIANAFDRVSSAGGKG</sequence>
<evidence type="ECO:0000313" key="2">
    <source>
        <dbReference type="EMBL" id="MFC2254875.1"/>
    </source>
</evidence>
<dbReference type="Pfam" id="PF04865">
    <property type="entry name" value="Baseplate_J"/>
    <property type="match status" value="1"/>
</dbReference>
<evidence type="ECO:0000259" key="1">
    <source>
        <dbReference type="Pfam" id="PF04865"/>
    </source>
</evidence>